<gene>
    <name evidence="2" type="ordered locus">Desti_1298</name>
</gene>
<dbReference type="Proteomes" id="UP000006055">
    <property type="component" value="Chromosome"/>
</dbReference>
<dbReference type="OrthoDB" id="9786218at2"/>
<organism evidence="2 3">
    <name type="scientific">Desulfomonile tiedjei (strain ATCC 49306 / DSM 6799 / DCB-1)</name>
    <dbReference type="NCBI Taxonomy" id="706587"/>
    <lineage>
        <taxon>Bacteria</taxon>
        <taxon>Pseudomonadati</taxon>
        <taxon>Thermodesulfobacteriota</taxon>
        <taxon>Desulfomonilia</taxon>
        <taxon>Desulfomonilales</taxon>
        <taxon>Desulfomonilaceae</taxon>
        <taxon>Desulfomonile</taxon>
    </lineage>
</organism>
<proteinExistence type="predicted"/>
<keyword evidence="1" id="KW-0812">Transmembrane</keyword>
<feature type="transmembrane region" description="Helical" evidence="1">
    <location>
        <begin position="277"/>
        <end position="294"/>
    </location>
</feature>
<feature type="transmembrane region" description="Helical" evidence="1">
    <location>
        <begin position="84"/>
        <end position="101"/>
    </location>
</feature>
<protein>
    <recommendedName>
        <fullName evidence="4">Glycosyltransferase RgtA/B/C/D-like domain-containing protein</fullName>
    </recommendedName>
</protein>
<dbReference type="AlphaFoldDB" id="I4C370"/>
<dbReference type="STRING" id="706587.Desti_1298"/>
<reference evidence="3" key="1">
    <citation type="submission" date="2012-06" db="EMBL/GenBank/DDBJ databases">
        <title>Complete sequence of chromosome of Desulfomonile tiedjei DSM 6799.</title>
        <authorList>
            <person name="Lucas S."/>
            <person name="Copeland A."/>
            <person name="Lapidus A."/>
            <person name="Glavina del Rio T."/>
            <person name="Dalin E."/>
            <person name="Tice H."/>
            <person name="Bruce D."/>
            <person name="Goodwin L."/>
            <person name="Pitluck S."/>
            <person name="Peters L."/>
            <person name="Ovchinnikova G."/>
            <person name="Zeytun A."/>
            <person name="Lu M."/>
            <person name="Kyrpides N."/>
            <person name="Mavromatis K."/>
            <person name="Ivanova N."/>
            <person name="Brettin T."/>
            <person name="Detter J.C."/>
            <person name="Han C."/>
            <person name="Larimer F."/>
            <person name="Land M."/>
            <person name="Hauser L."/>
            <person name="Markowitz V."/>
            <person name="Cheng J.-F."/>
            <person name="Hugenholtz P."/>
            <person name="Woyke T."/>
            <person name="Wu D."/>
            <person name="Spring S."/>
            <person name="Schroeder M."/>
            <person name="Brambilla E."/>
            <person name="Klenk H.-P."/>
            <person name="Eisen J.A."/>
        </authorList>
    </citation>
    <scope>NUCLEOTIDE SEQUENCE [LARGE SCALE GENOMIC DNA]</scope>
    <source>
        <strain evidence="3">ATCC 49306 / DSM 6799 / DCB-1</strain>
    </source>
</reference>
<evidence type="ECO:0000313" key="2">
    <source>
        <dbReference type="EMBL" id="AFM24011.1"/>
    </source>
</evidence>
<feature type="transmembrane region" description="Helical" evidence="1">
    <location>
        <begin position="172"/>
        <end position="191"/>
    </location>
</feature>
<feature type="transmembrane region" description="Helical" evidence="1">
    <location>
        <begin position="107"/>
        <end position="127"/>
    </location>
</feature>
<feature type="transmembrane region" description="Helical" evidence="1">
    <location>
        <begin position="211"/>
        <end position="228"/>
    </location>
</feature>
<feature type="transmembrane region" description="Helical" evidence="1">
    <location>
        <begin position="335"/>
        <end position="354"/>
    </location>
</feature>
<keyword evidence="3" id="KW-1185">Reference proteome</keyword>
<dbReference type="EMBL" id="CP003360">
    <property type="protein sequence ID" value="AFM24011.1"/>
    <property type="molecule type" value="Genomic_DNA"/>
</dbReference>
<feature type="transmembrane region" description="Helical" evidence="1">
    <location>
        <begin position="7"/>
        <end position="25"/>
    </location>
</feature>
<sequence length="694" mass="77567">MQALTRRVLFIVLILSGFIAWIMPFTNEDLFLGLVAGRAIWNGNLATPDTWSYSVPGSLWVDQSWLSHLTYYVSYLFLDEIGPILIKAILLCAVAAILYMRCRFLSVSPGASMLAVALGILALAPFLKIRAENFGLFYFALLSAFLVGPPRWGRWRHLGTVAVLVLWANSHGSFILGLVLIGLRFLVSLVYALETKRSPDTQFFREHGRDAALWGITLAIALIGAAWANPYGPENLTLFFKQLFTESITESWVDWQPLLDVKSVFGRGYFKAFSTRPYLLVLGFTILVWIFLLVVSRNQKSAFRRLLESTKSDVFLEILIPLFMAPLVFKFQRMLLFGAVALVPVLGLGMYGAVRFAADEFPRAGAFIRNRAGKAIPAALAVAGLVVLGAISYKTAIRYSAANPLNPSLQDRTVASRLMTNTLSRKDAVAFLKDNGINGRVFTNVFLSDYLIFQIPEIQVFFDLRAQSFFPQKVMKAYLSVFDPEPDDVQSLTDVMATYGTELVIIDTADRPHYFTIATALMRSKSWICIYKDRFLVILAKNDPSRFPFTRDADELDRFKYVDSRSRILAQAFFSYYTTGKLSPGLIGRLQESLTQLPDPEAYTLFADATQAGSRCLTGDPKRYCESELVRLAQNDALEPNSALSHVASAVALTNILEGNEKSCGSKEKAAAYRKLRLSFLRILDQMKSQYGGI</sequence>
<evidence type="ECO:0000256" key="1">
    <source>
        <dbReference type="SAM" id="Phobius"/>
    </source>
</evidence>
<dbReference type="RefSeq" id="WP_014809162.1">
    <property type="nucleotide sequence ID" value="NC_018025.1"/>
</dbReference>
<keyword evidence="1" id="KW-1133">Transmembrane helix</keyword>
<keyword evidence="1" id="KW-0472">Membrane</keyword>
<accession>I4C370</accession>
<dbReference type="HOGENOM" id="CLU_396778_0_0_7"/>
<name>I4C370_DESTA</name>
<feature type="transmembrane region" description="Helical" evidence="1">
    <location>
        <begin position="375"/>
        <end position="393"/>
    </location>
</feature>
<dbReference type="KEGG" id="dti:Desti_1298"/>
<evidence type="ECO:0000313" key="3">
    <source>
        <dbReference type="Proteomes" id="UP000006055"/>
    </source>
</evidence>
<evidence type="ECO:0008006" key="4">
    <source>
        <dbReference type="Google" id="ProtNLM"/>
    </source>
</evidence>